<dbReference type="EMBL" id="SRYA01000037">
    <property type="protein sequence ID" value="TGY94989.1"/>
    <property type="molecule type" value="Genomic_DNA"/>
</dbReference>
<keyword evidence="2" id="KW-1185">Reference proteome</keyword>
<protein>
    <submittedName>
        <fullName evidence="1">Uncharacterized protein</fullName>
    </submittedName>
</protein>
<proteinExistence type="predicted"/>
<accession>A0AC61RT84</accession>
<name>A0AC61RT84_9FIRM</name>
<gene>
    <name evidence="1" type="ORF">E5329_16980</name>
</gene>
<organism evidence="1 2">
    <name type="scientific">Petralouisia muris</name>
    <dbReference type="NCBI Taxonomy" id="3032872"/>
    <lineage>
        <taxon>Bacteria</taxon>
        <taxon>Bacillati</taxon>
        <taxon>Bacillota</taxon>
        <taxon>Clostridia</taxon>
        <taxon>Lachnospirales</taxon>
        <taxon>Lachnospiraceae</taxon>
        <taxon>Petralouisia</taxon>
    </lineage>
</organism>
<evidence type="ECO:0000313" key="2">
    <source>
        <dbReference type="Proteomes" id="UP000304953"/>
    </source>
</evidence>
<dbReference type="Proteomes" id="UP000304953">
    <property type="component" value="Unassembled WGS sequence"/>
</dbReference>
<reference evidence="1" key="1">
    <citation type="submission" date="2019-04" db="EMBL/GenBank/DDBJ databases">
        <title>Microbes associate with the intestines of laboratory mice.</title>
        <authorList>
            <person name="Navarre W."/>
            <person name="Wong E."/>
            <person name="Huang K."/>
            <person name="Tropini C."/>
            <person name="Ng K."/>
            <person name="Yu B."/>
        </authorList>
    </citation>
    <scope>NUCLEOTIDE SEQUENCE</scope>
    <source>
        <strain evidence="1">NM01_1-7b</strain>
    </source>
</reference>
<evidence type="ECO:0000313" key="1">
    <source>
        <dbReference type="EMBL" id="TGY94989.1"/>
    </source>
</evidence>
<sequence length="111" mass="13008">MRRRTTTKQLLEAITNNLLQITKAETHYKSSDKIDVLTEDSFKESLEFLAETIFADMVDWHFQENVNADKEYILDSGRMNPYSDNVVTVYLRVCDGENVEDVERILKIEEE</sequence>
<comment type="caution">
    <text evidence="1">The sequence shown here is derived from an EMBL/GenBank/DDBJ whole genome shotgun (WGS) entry which is preliminary data.</text>
</comment>